<evidence type="ECO:0000256" key="1">
    <source>
        <dbReference type="SAM" id="MobiDB-lite"/>
    </source>
</evidence>
<feature type="region of interest" description="Disordered" evidence="1">
    <location>
        <begin position="46"/>
        <end position="80"/>
    </location>
</feature>
<reference evidence="2 3" key="1">
    <citation type="journal article" date="2019" name="Gigascience">
        <title>Whole-genome sequence of the oriental lung fluke Paragonimus westermani.</title>
        <authorList>
            <person name="Oey H."/>
            <person name="Zakrzewski M."/>
            <person name="Narain K."/>
            <person name="Devi K.R."/>
            <person name="Agatsuma T."/>
            <person name="Nawaratna S."/>
            <person name="Gobert G.N."/>
            <person name="Jones M.K."/>
            <person name="Ragan M.A."/>
            <person name="McManus D.P."/>
            <person name="Krause L."/>
        </authorList>
    </citation>
    <scope>NUCLEOTIDE SEQUENCE [LARGE SCALE GENOMIC DNA]</scope>
    <source>
        <strain evidence="2 3">IND2009</strain>
    </source>
</reference>
<keyword evidence="3" id="KW-1185">Reference proteome</keyword>
<protein>
    <submittedName>
        <fullName evidence="2">Uncharacterized protein</fullName>
    </submittedName>
</protein>
<evidence type="ECO:0000313" key="2">
    <source>
        <dbReference type="EMBL" id="KAA3673707.1"/>
    </source>
</evidence>
<accession>A0A5J4NDU4</accession>
<dbReference type="EMBL" id="QNGE01003706">
    <property type="protein sequence ID" value="KAA3673707.1"/>
    <property type="molecule type" value="Genomic_DNA"/>
</dbReference>
<comment type="caution">
    <text evidence="2">The sequence shown here is derived from an EMBL/GenBank/DDBJ whole genome shotgun (WGS) entry which is preliminary data.</text>
</comment>
<organism evidence="2 3">
    <name type="scientific">Paragonimus westermani</name>
    <dbReference type="NCBI Taxonomy" id="34504"/>
    <lineage>
        <taxon>Eukaryota</taxon>
        <taxon>Metazoa</taxon>
        <taxon>Spiralia</taxon>
        <taxon>Lophotrochozoa</taxon>
        <taxon>Platyhelminthes</taxon>
        <taxon>Trematoda</taxon>
        <taxon>Digenea</taxon>
        <taxon>Plagiorchiida</taxon>
        <taxon>Troglotremata</taxon>
        <taxon>Troglotrematidae</taxon>
        <taxon>Paragonimus</taxon>
    </lineage>
</organism>
<evidence type="ECO:0000313" key="3">
    <source>
        <dbReference type="Proteomes" id="UP000324629"/>
    </source>
</evidence>
<proteinExistence type="predicted"/>
<dbReference type="AlphaFoldDB" id="A0A5J4NDU4"/>
<dbReference type="Proteomes" id="UP000324629">
    <property type="component" value="Unassembled WGS sequence"/>
</dbReference>
<gene>
    <name evidence="2" type="ORF">DEA37_0003358</name>
</gene>
<sequence length="292" mass="31926">MDDMLSGLPETAAYLYERVTIFENGLQPYFKRLSVDLKDSHLKRDVAPLSENGPVSPGKSRSSRSHWRTHFSRQCGHRTREGKRGVSVERLVLHHLAQRICLPDLIVVCATLERFLQPSKFTTRHHNSSLVRPSMVLRPSIHPQLSTSVLPDVVPTPARAFPPSYRPPSSSTSCTGLINLLASSNPSAVLLPTPSPGSHSVSSNLSLSSSSLSNVVPLVIGRSVISTAPNTPNLSELTDRLEMPPSSLPTHSALGRSAKSPLSHLHLTPPHCRHANHQPPPPLILVQSLFRQ</sequence>
<feature type="compositionally biased region" description="Basic residues" evidence="1">
    <location>
        <begin position="61"/>
        <end position="77"/>
    </location>
</feature>
<name>A0A5J4NDU4_9TREM</name>